<dbReference type="AlphaFoldDB" id="A0A1X7V1F2"/>
<evidence type="ECO:0000256" key="4">
    <source>
        <dbReference type="ARBA" id="ARBA00022763"/>
    </source>
</evidence>
<dbReference type="PIRSF" id="PIRSF005856">
    <property type="entry name" value="Rad51"/>
    <property type="match status" value="1"/>
</dbReference>
<dbReference type="InParanoid" id="A0A1X7V1F2"/>
<feature type="domain" description="RecA family profile 1" evidence="10">
    <location>
        <begin position="71"/>
        <end position="248"/>
    </location>
</feature>
<comment type="subcellular location">
    <subcellularLocation>
        <location evidence="1">Nucleus</location>
    </subcellularLocation>
</comment>
<dbReference type="Pfam" id="PF08423">
    <property type="entry name" value="Rad51"/>
    <property type="match status" value="1"/>
</dbReference>
<sequence length="335" mass="37088">MDKLAVPPAVSISLERAGLRSLSEILEYSSGDLVRRTGLKVYQVQGLIETASEAVLARFKPLTAQDIRQIDNQKLSLGCPLIDETLQGGLLPRSLTEVAGTSAAGKSQLCLQLSLTVQLREKHGGYSSKAVYISTEGPFHSKRLKELAQFMAGKYSYLNAQTLMDNVLVHHSATVQELKVLLNHELPCLLQKNPRNIRLIIIDSLASLFRVEYSYDDSSRAYDLKLIASSLHLLIYQHQLTIVCTNQMTSDTKSNTTRPALGELWSNMVATRLLLLREEGVDNNAAFCPGVNPVPRLLQIDFAPHLPNNTMNYYIDDEGVHGLDAIDPAILDTFD</sequence>
<evidence type="ECO:0000256" key="8">
    <source>
        <dbReference type="ARBA" id="ARBA00023204"/>
    </source>
</evidence>
<comment type="similarity">
    <text evidence="2">Belongs to the RecA family. RAD51 subfamily.</text>
</comment>
<evidence type="ECO:0000313" key="11">
    <source>
        <dbReference type="EnsemblMetazoa" id="Aqu2.1.33619_001"/>
    </source>
</evidence>
<dbReference type="GO" id="GO:0090656">
    <property type="term" value="P:t-circle formation"/>
    <property type="evidence" value="ECO:0007669"/>
    <property type="project" value="TreeGrafter"/>
</dbReference>
<dbReference type="GO" id="GO:0005657">
    <property type="term" value="C:replication fork"/>
    <property type="evidence" value="ECO:0007669"/>
    <property type="project" value="TreeGrafter"/>
</dbReference>
<dbReference type="GO" id="GO:0045003">
    <property type="term" value="P:double-strand break repair via synthesis-dependent strand annealing"/>
    <property type="evidence" value="ECO:0007669"/>
    <property type="project" value="TreeGrafter"/>
</dbReference>
<gene>
    <name evidence="11" type="primary">100639780</name>
</gene>
<dbReference type="KEGG" id="aqu:100639780"/>
<dbReference type="GO" id="GO:0033065">
    <property type="term" value="C:Rad51C-XRCC3 complex"/>
    <property type="evidence" value="ECO:0007669"/>
    <property type="project" value="TreeGrafter"/>
</dbReference>
<keyword evidence="9" id="KW-0539">Nucleus</keyword>
<evidence type="ECO:0000256" key="5">
    <source>
        <dbReference type="ARBA" id="ARBA00022840"/>
    </source>
</evidence>
<name>A0A1X7V1F2_AMPQE</name>
<keyword evidence="6" id="KW-0238">DNA-binding</keyword>
<evidence type="ECO:0000256" key="7">
    <source>
        <dbReference type="ARBA" id="ARBA00023172"/>
    </source>
</evidence>
<protein>
    <recommendedName>
        <fullName evidence="10">RecA family profile 1 domain-containing protein</fullName>
    </recommendedName>
</protein>
<accession>A0A1X7V1F2</accession>
<keyword evidence="4" id="KW-0227">DNA damage</keyword>
<keyword evidence="8" id="KW-0234">DNA repair</keyword>
<organism evidence="11">
    <name type="scientific">Amphimedon queenslandica</name>
    <name type="common">Sponge</name>
    <dbReference type="NCBI Taxonomy" id="400682"/>
    <lineage>
        <taxon>Eukaryota</taxon>
        <taxon>Metazoa</taxon>
        <taxon>Porifera</taxon>
        <taxon>Demospongiae</taxon>
        <taxon>Heteroscleromorpha</taxon>
        <taxon>Haplosclerida</taxon>
        <taxon>Niphatidae</taxon>
        <taxon>Amphimedon</taxon>
    </lineage>
</organism>
<evidence type="ECO:0000259" key="10">
    <source>
        <dbReference type="PROSITE" id="PS50162"/>
    </source>
</evidence>
<reference evidence="12" key="1">
    <citation type="journal article" date="2010" name="Nature">
        <title>The Amphimedon queenslandica genome and the evolution of animal complexity.</title>
        <authorList>
            <person name="Srivastava M."/>
            <person name="Simakov O."/>
            <person name="Chapman J."/>
            <person name="Fahey B."/>
            <person name="Gauthier M.E."/>
            <person name="Mitros T."/>
            <person name="Richards G.S."/>
            <person name="Conaco C."/>
            <person name="Dacre M."/>
            <person name="Hellsten U."/>
            <person name="Larroux C."/>
            <person name="Putnam N.H."/>
            <person name="Stanke M."/>
            <person name="Adamska M."/>
            <person name="Darling A."/>
            <person name="Degnan S.M."/>
            <person name="Oakley T.H."/>
            <person name="Plachetzki D.C."/>
            <person name="Zhai Y."/>
            <person name="Adamski M."/>
            <person name="Calcino A."/>
            <person name="Cummins S.F."/>
            <person name="Goodstein D.M."/>
            <person name="Harris C."/>
            <person name="Jackson D.J."/>
            <person name="Leys S.P."/>
            <person name="Shu S."/>
            <person name="Woodcroft B.J."/>
            <person name="Vervoort M."/>
            <person name="Kosik K.S."/>
            <person name="Manning G."/>
            <person name="Degnan B.M."/>
            <person name="Rokhsar D.S."/>
        </authorList>
    </citation>
    <scope>NUCLEOTIDE SEQUENCE [LARGE SCALE GENOMIC DNA]</scope>
</reference>
<dbReference type="PROSITE" id="PS50162">
    <property type="entry name" value="RECA_2"/>
    <property type="match status" value="1"/>
</dbReference>
<dbReference type="STRING" id="400682.A0A1X7V1F2"/>
<dbReference type="CDD" id="cd19491">
    <property type="entry name" value="XRCC3"/>
    <property type="match status" value="1"/>
</dbReference>
<dbReference type="PANTHER" id="PTHR46487">
    <property type="entry name" value="DNA REPAIR PROTEIN XRCC3"/>
    <property type="match status" value="1"/>
</dbReference>
<dbReference type="GO" id="GO:0140664">
    <property type="term" value="F:ATP-dependent DNA damage sensor activity"/>
    <property type="evidence" value="ECO:0007669"/>
    <property type="project" value="InterPro"/>
</dbReference>
<dbReference type="InterPro" id="IPR020588">
    <property type="entry name" value="RecA_ATP-bd"/>
</dbReference>
<dbReference type="GO" id="GO:0000400">
    <property type="term" value="F:four-way junction DNA binding"/>
    <property type="evidence" value="ECO:0007669"/>
    <property type="project" value="TreeGrafter"/>
</dbReference>
<dbReference type="OrthoDB" id="1861185at2759"/>
<evidence type="ECO:0000256" key="9">
    <source>
        <dbReference type="ARBA" id="ARBA00023242"/>
    </source>
</evidence>
<dbReference type="Proteomes" id="UP000007879">
    <property type="component" value="Unassembled WGS sequence"/>
</dbReference>
<keyword evidence="12" id="KW-1185">Reference proteome</keyword>
<dbReference type="Gene3D" id="3.40.50.300">
    <property type="entry name" value="P-loop containing nucleotide triphosphate hydrolases"/>
    <property type="match status" value="1"/>
</dbReference>
<dbReference type="InterPro" id="IPR013632">
    <property type="entry name" value="Rad51_C"/>
</dbReference>
<dbReference type="EnsemblMetazoa" id="Aqu2.1.33619_001">
    <property type="protein sequence ID" value="Aqu2.1.33619_001"/>
    <property type="gene ID" value="Aqu2.1.33619"/>
</dbReference>
<evidence type="ECO:0000313" key="12">
    <source>
        <dbReference type="Proteomes" id="UP000007879"/>
    </source>
</evidence>
<proteinExistence type="inferred from homology"/>
<dbReference type="InterPro" id="IPR058766">
    <property type="entry name" value="HHH_XRCC3_RAD51B"/>
</dbReference>
<dbReference type="GO" id="GO:0000722">
    <property type="term" value="P:telomere maintenance via recombination"/>
    <property type="evidence" value="ECO:0007669"/>
    <property type="project" value="TreeGrafter"/>
</dbReference>
<dbReference type="GO" id="GO:0071140">
    <property type="term" value="P:resolution of mitotic recombination intermediates"/>
    <property type="evidence" value="ECO:0007669"/>
    <property type="project" value="TreeGrafter"/>
</dbReference>
<keyword evidence="5" id="KW-0067">ATP-binding</keyword>
<evidence type="ECO:0000256" key="1">
    <source>
        <dbReference type="ARBA" id="ARBA00004123"/>
    </source>
</evidence>
<reference evidence="11" key="2">
    <citation type="submission" date="2017-05" db="UniProtKB">
        <authorList>
            <consortium name="EnsemblMetazoa"/>
        </authorList>
    </citation>
    <scope>IDENTIFICATION</scope>
</reference>
<dbReference type="eggNOG" id="KOG1564">
    <property type="taxonomic scope" value="Eukaryota"/>
</dbReference>
<dbReference type="FunCoup" id="A0A1X7V1F2">
    <property type="interactions" value="70"/>
</dbReference>
<evidence type="ECO:0000256" key="6">
    <source>
        <dbReference type="ARBA" id="ARBA00023125"/>
    </source>
</evidence>
<dbReference type="OMA" id="WANQVTV"/>
<dbReference type="EnsemblMetazoa" id="XM_003386077.2">
    <property type="protein sequence ID" value="XP_003386125.1"/>
    <property type="gene ID" value="LOC100639780"/>
</dbReference>
<dbReference type="GO" id="GO:0005524">
    <property type="term" value="F:ATP binding"/>
    <property type="evidence" value="ECO:0007669"/>
    <property type="project" value="UniProtKB-KW"/>
</dbReference>
<dbReference type="InterPro" id="IPR047348">
    <property type="entry name" value="XRCC3-like_C"/>
</dbReference>
<dbReference type="InterPro" id="IPR027417">
    <property type="entry name" value="P-loop_NTPase"/>
</dbReference>
<dbReference type="PANTHER" id="PTHR46487:SF1">
    <property type="entry name" value="DNA REPAIR PROTEIN XRCC3"/>
    <property type="match status" value="1"/>
</dbReference>
<keyword evidence="7" id="KW-0233">DNA recombination</keyword>
<dbReference type="InterPro" id="IPR016467">
    <property type="entry name" value="DNA_recomb/repair_RecA-like"/>
</dbReference>
<evidence type="ECO:0000256" key="3">
    <source>
        <dbReference type="ARBA" id="ARBA00022741"/>
    </source>
</evidence>
<evidence type="ECO:0000256" key="2">
    <source>
        <dbReference type="ARBA" id="ARBA00007095"/>
    </source>
</evidence>
<dbReference type="Pfam" id="PF26169">
    <property type="entry name" value="HHH_XRCC3_RpoA"/>
    <property type="match status" value="1"/>
</dbReference>
<dbReference type="SUPFAM" id="SSF52540">
    <property type="entry name" value="P-loop containing nucleoside triphosphate hydrolases"/>
    <property type="match status" value="1"/>
</dbReference>
<keyword evidence="3" id="KW-0547">Nucleotide-binding</keyword>